<gene>
    <name evidence="1" type="ORF">DFR28_11060</name>
</gene>
<proteinExistence type="predicted"/>
<dbReference type="Proteomes" id="UP000253083">
    <property type="component" value="Unassembled WGS sequence"/>
</dbReference>
<dbReference type="AlphaFoldDB" id="A0A395JEJ3"/>
<evidence type="ECO:0000313" key="1">
    <source>
        <dbReference type="EMBL" id="RBP47097.1"/>
    </source>
</evidence>
<sequence>MAREGLLRVVKIMFALLALAFLFILFRSLSGPPRVTNPATAFDNVQIGETALRRLGNERVWATRLSASQRSQALELSAFVHDPMSGCGATVVVCAVSVKTERAGIEIMFSAKVPPQLPNQLPWFGGFVDPNSGAVYDRLGRAYRLPTQPVFPPLQVFMTVSDNYL</sequence>
<name>A0A395JEJ3_9GAMM</name>
<organism evidence="1 2">
    <name type="scientific">Arenicella xantha</name>
    <dbReference type="NCBI Taxonomy" id="644221"/>
    <lineage>
        <taxon>Bacteria</taxon>
        <taxon>Pseudomonadati</taxon>
        <taxon>Pseudomonadota</taxon>
        <taxon>Gammaproteobacteria</taxon>
        <taxon>Arenicellales</taxon>
        <taxon>Arenicellaceae</taxon>
        <taxon>Arenicella</taxon>
    </lineage>
</organism>
<dbReference type="InParanoid" id="A0A395JEJ3"/>
<accession>A0A395JEJ3</accession>
<dbReference type="EMBL" id="QNRT01000010">
    <property type="protein sequence ID" value="RBP47097.1"/>
    <property type="molecule type" value="Genomic_DNA"/>
</dbReference>
<dbReference type="RefSeq" id="WP_113955979.1">
    <property type="nucleotide sequence ID" value="NZ_QNRT01000010.1"/>
</dbReference>
<protein>
    <submittedName>
        <fullName evidence="1">Uncharacterized protein</fullName>
    </submittedName>
</protein>
<comment type="caution">
    <text evidence="1">The sequence shown here is derived from an EMBL/GenBank/DDBJ whole genome shotgun (WGS) entry which is preliminary data.</text>
</comment>
<evidence type="ECO:0000313" key="2">
    <source>
        <dbReference type="Proteomes" id="UP000253083"/>
    </source>
</evidence>
<keyword evidence="2" id="KW-1185">Reference proteome</keyword>
<reference evidence="1 2" key="1">
    <citation type="submission" date="2018-06" db="EMBL/GenBank/DDBJ databases">
        <title>Genomic Encyclopedia of Type Strains, Phase IV (KMG-IV): sequencing the most valuable type-strain genomes for metagenomic binning, comparative biology and taxonomic classification.</title>
        <authorList>
            <person name="Goeker M."/>
        </authorList>
    </citation>
    <scope>NUCLEOTIDE SEQUENCE [LARGE SCALE GENOMIC DNA]</scope>
    <source>
        <strain evidence="1 2">DSM 24032</strain>
    </source>
</reference>